<comment type="caution">
    <text evidence="4">The sequence shown here is derived from an EMBL/GenBank/DDBJ whole genome shotgun (WGS) entry which is preliminary data.</text>
</comment>
<dbReference type="AlphaFoldDB" id="K0Q695"/>
<dbReference type="PANTHER" id="PTHR30486">
    <property type="entry name" value="TWITCHING MOTILITY PROTEIN PILT"/>
    <property type="match status" value="1"/>
</dbReference>
<dbReference type="SUPFAM" id="SSF52540">
    <property type="entry name" value="P-loop containing nucleoside triphosphate hydrolases"/>
    <property type="match status" value="1"/>
</dbReference>
<dbReference type="GO" id="GO:0005737">
    <property type="term" value="C:cytoplasm"/>
    <property type="evidence" value="ECO:0007669"/>
    <property type="project" value="InterPro"/>
</dbReference>
<dbReference type="PANTHER" id="PTHR30486:SF6">
    <property type="entry name" value="TYPE IV PILUS RETRACTATION ATPASE PILT"/>
    <property type="match status" value="1"/>
</dbReference>
<dbReference type="GO" id="GO:0016887">
    <property type="term" value="F:ATP hydrolysis activity"/>
    <property type="evidence" value="ECO:0007669"/>
    <property type="project" value="InterPro"/>
</dbReference>
<dbReference type="NCBIfam" id="TIGR02782">
    <property type="entry name" value="TrbB_P"/>
    <property type="match status" value="1"/>
</dbReference>
<organism evidence="4 5">
    <name type="scientific">Rhizobium mesoamericanum STM3625</name>
    <dbReference type="NCBI Taxonomy" id="1211777"/>
    <lineage>
        <taxon>Bacteria</taxon>
        <taxon>Pseudomonadati</taxon>
        <taxon>Pseudomonadota</taxon>
        <taxon>Alphaproteobacteria</taxon>
        <taxon>Hyphomicrobiales</taxon>
        <taxon>Rhizobiaceae</taxon>
        <taxon>Rhizobium/Agrobacterium group</taxon>
        <taxon>Rhizobium</taxon>
    </lineage>
</organism>
<dbReference type="InterPro" id="IPR001482">
    <property type="entry name" value="T2SS/T4SS_dom"/>
</dbReference>
<dbReference type="Proteomes" id="UP000009319">
    <property type="component" value="Unassembled WGS sequence"/>
</dbReference>
<dbReference type="EMBL" id="CANI01000043">
    <property type="protein sequence ID" value="CCM79469.1"/>
    <property type="molecule type" value="Genomic_DNA"/>
</dbReference>
<keyword evidence="2" id="KW-0547">Nucleotide-binding</keyword>
<keyword evidence="5" id="KW-1185">Reference proteome</keyword>
<gene>
    <name evidence="4" type="primary">trbB</name>
    <name evidence="4" type="ORF">BN77_p10738</name>
</gene>
<dbReference type="STRING" id="1211777.BN77_p10738"/>
<dbReference type="GO" id="GO:0005524">
    <property type="term" value="F:ATP binding"/>
    <property type="evidence" value="ECO:0007669"/>
    <property type="project" value="InterPro"/>
</dbReference>
<dbReference type="CDD" id="cd01130">
    <property type="entry name" value="VirB11-like_ATPase"/>
    <property type="match status" value="1"/>
</dbReference>
<reference evidence="4 5" key="1">
    <citation type="journal article" date="2013" name="Genome Announc.">
        <title>Draft Genome Sequence of Rhizobium mesoamericanum STM3625, a Nitrogen-Fixing Symbiont of Mimosa pudica Isolated in French Guiana (South America).</title>
        <authorList>
            <person name="Moulin L."/>
            <person name="Mornico D."/>
            <person name="Melkonian R."/>
            <person name="Klonowska A."/>
        </authorList>
    </citation>
    <scope>NUCLEOTIDE SEQUENCE [LARGE SCALE GENOMIC DNA]</scope>
    <source>
        <strain evidence="4 5">STM3625</strain>
    </source>
</reference>
<dbReference type="Gene3D" id="3.40.50.300">
    <property type="entry name" value="P-loop containing nucleotide triphosphate hydrolases"/>
    <property type="match status" value="1"/>
</dbReference>
<proteinExistence type="inferred from homology"/>
<evidence type="ECO:0000256" key="1">
    <source>
        <dbReference type="ARBA" id="ARBA00006611"/>
    </source>
</evidence>
<dbReference type="InterPro" id="IPR050921">
    <property type="entry name" value="T4SS_GSP_E_ATPase"/>
</dbReference>
<protein>
    <submittedName>
        <fullName evidence="4">Conjugal transfer protein trbB</fullName>
    </submittedName>
</protein>
<name>K0Q695_9HYPH</name>
<sequence length="323" mass="34238">MVIPQHGSPFRLISKLQNALGDNLRAALDDPNVVEIMLNPDGKLFIESLGHGIVCAGMMTRAAAETVIGSVAHALNSEVGDERPIISGELPIGGHRFEGLLPPVVAGPSFTIRRRASRLIPLDDYVASKMMTTEQVATVRSAVAAKLNIVVSGGTGSGKTTLTNAIVAEMIAHAPADRLVILEDTAEIWCAADNAVCLHTSDAVDMSRLLKSTMRLRPDRIIVGEVRDGAALTLLKAWNTGHPGGIATIHSNSAHSALQRLEQLTAEASQQSMQSVIGDAVDLIISIERTPKGRRVSEILHVTGFAGGAYQIEPFAEDARDAA</sequence>
<dbReference type="InterPro" id="IPR014149">
    <property type="entry name" value="Conjug-transfer_TrbB"/>
</dbReference>
<evidence type="ECO:0000313" key="4">
    <source>
        <dbReference type="EMBL" id="CCM79469.1"/>
    </source>
</evidence>
<dbReference type="Gene3D" id="3.30.450.90">
    <property type="match status" value="1"/>
</dbReference>
<dbReference type="eggNOG" id="COG4962">
    <property type="taxonomic scope" value="Bacteria"/>
</dbReference>
<dbReference type="Pfam" id="PF00437">
    <property type="entry name" value="T2SSE"/>
    <property type="match status" value="1"/>
</dbReference>
<feature type="domain" description="Bacterial type II secretion system protein E" evidence="3">
    <location>
        <begin position="214"/>
        <end position="228"/>
    </location>
</feature>
<evidence type="ECO:0000259" key="3">
    <source>
        <dbReference type="PROSITE" id="PS00662"/>
    </source>
</evidence>
<dbReference type="HOGENOM" id="CLU_005379_3_0_5"/>
<keyword evidence="2" id="KW-0067">ATP-binding</keyword>
<dbReference type="PROSITE" id="PS00662">
    <property type="entry name" value="T2SP_E"/>
    <property type="match status" value="1"/>
</dbReference>
<dbReference type="NCBIfam" id="NF010407">
    <property type="entry name" value="PRK13833.1"/>
    <property type="match status" value="1"/>
</dbReference>
<comment type="similarity">
    <text evidence="1">Belongs to the GSP E family.</text>
</comment>
<dbReference type="InterPro" id="IPR027417">
    <property type="entry name" value="P-loop_NTPase"/>
</dbReference>
<evidence type="ECO:0000313" key="5">
    <source>
        <dbReference type="Proteomes" id="UP000009319"/>
    </source>
</evidence>
<accession>K0Q695</accession>
<evidence type="ECO:0000256" key="2">
    <source>
        <dbReference type="ARBA" id="ARBA00022840"/>
    </source>
</evidence>